<dbReference type="Pfam" id="PF02325">
    <property type="entry name" value="CCB3_YggT"/>
    <property type="match status" value="1"/>
</dbReference>
<dbReference type="PANTHER" id="PTHR33219:SF14">
    <property type="entry name" value="PROTEIN COFACTOR ASSEMBLY OF COMPLEX C SUBUNIT B CCB3, CHLOROPLASTIC-RELATED"/>
    <property type="match status" value="1"/>
</dbReference>
<reference evidence="3 4" key="1">
    <citation type="submission" date="2020-11" db="EMBL/GenBank/DDBJ databases">
        <title>Treponema Peruensis nv. sp., first commensal Treponema isolated from human feces.</title>
        <authorList>
            <person name="Belkhou C."/>
            <person name="Raes J."/>
        </authorList>
    </citation>
    <scope>NUCLEOTIDE SEQUENCE [LARGE SCALE GENOMIC DNA]</scope>
    <source>
        <strain evidence="3 4">RCC2812</strain>
    </source>
</reference>
<evidence type="ECO:0000256" key="1">
    <source>
        <dbReference type="ARBA" id="ARBA00010894"/>
    </source>
</evidence>
<sequence>MVLSYIFTFLSTLVSIYTIMCFLRIIFTWIPSLSYSKAARFLAAVCDPYLNFFRRIRWLTIGNLDFSPALALCILGAGTSIFGSLARGRVFSFSRILIMIVEALWSIGQSLLTFLILTLAIRLIILLVTESRNKRNSASYSYDFNSYNRQSSGSYILEALDRSLSPIVYTIAGTFTRGTQPSFKKALIISVCTLIAAEILLIPILNLLIGAIALIPF</sequence>
<accession>A0A7T3V4P7</accession>
<proteinExistence type="inferred from homology"/>
<dbReference type="PANTHER" id="PTHR33219">
    <property type="entry name" value="YLMG HOMOLOG PROTEIN 2, CHLOROPLASTIC"/>
    <property type="match status" value="1"/>
</dbReference>
<dbReference type="GO" id="GO:0016020">
    <property type="term" value="C:membrane"/>
    <property type="evidence" value="ECO:0007669"/>
    <property type="project" value="InterPro"/>
</dbReference>
<feature type="transmembrane region" description="Helical" evidence="2">
    <location>
        <begin position="103"/>
        <end position="128"/>
    </location>
</feature>
<feature type="transmembrane region" description="Helical" evidence="2">
    <location>
        <begin position="64"/>
        <end position="83"/>
    </location>
</feature>
<keyword evidence="2" id="KW-1133">Transmembrane helix</keyword>
<protein>
    <submittedName>
        <fullName evidence="3">YggT family protein</fullName>
    </submittedName>
</protein>
<organism evidence="3 4">
    <name type="scientific">Treponema peruense</name>
    <dbReference type="NCBI Taxonomy" id="2787628"/>
    <lineage>
        <taxon>Bacteria</taxon>
        <taxon>Pseudomonadati</taxon>
        <taxon>Spirochaetota</taxon>
        <taxon>Spirochaetia</taxon>
        <taxon>Spirochaetales</taxon>
        <taxon>Treponemataceae</taxon>
        <taxon>Treponema</taxon>
    </lineage>
</organism>
<keyword evidence="2" id="KW-0472">Membrane</keyword>
<comment type="similarity">
    <text evidence="1">Belongs to the YggT family.</text>
</comment>
<evidence type="ECO:0000313" key="4">
    <source>
        <dbReference type="Proteomes" id="UP000595224"/>
    </source>
</evidence>
<keyword evidence="2" id="KW-0812">Transmembrane</keyword>
<feature type="transmembrane region" description="Helical" evidence="2">
    <location>
        <begin position="6"/>
        <end position="27"/>
    </location>
</feature>
<evidence type="ECO:0000256" key="2">
    <source>
        <dbReference type="SAM" id="Phobius"/>
    </source>
</evidence>
<evidence type="ECO:0000313" key="3">
    <source>
        <dbReference type="EMBL" id="QQA00521.1"/>
    </source>
</evidence>
<name>A0A7T3V4P7_9SPIR</name>
<keyword evidence="4" id="KW-1185">Reference proteome</keyword>
<dbReference type="AlphaFoldDB" id="A0A7T3V4P7"/>
<dbReference type="EMBL" id="CP064936">
    <property type="protein sequence ID" value="QQA00521.1"/>
    <property type="molecule type" value="Genomic_DNA"/>
</dbReference>
<dbReference type="RefSeq" id="WP_198442249.1">
    <property type="nucleotide sequence ID" value="NZ_CBCSHE010000009.1"/>
</dbReference>
<dbReference type="KEGG" id="tper:IWA51_09625"/>
<feature type="transmembrane region" description="Helical" evidence="2">
    <location>
        <begin position="187"/>
        <end position="215"/>
    </location>
</feature>
<dbReference type="Proteomes" id="UP000595224">
    <property type="component" value="Chromosome"/>
</dbReference>
<gene>
    <name evidence="3" type="ORF">IWA51_09625</name>
</gene>
<dbReference type="InterPro" id="IPR003425">
    <property type="entry name" value="CCB3/YggT"/>
</dbReference>